<dbReference type="InterPro" id="IPR002595">
    <property type="entry name" value="ASFV_MGF360"/>
</dbReference>
<reference evidence="2" key="1">
    <citation type="submission" date="2019-11" db="EMBL/GenBank/DDBJ databases">
        <authorList>
            <person name="Ndlovu S.S."/>
            <person name="Carulei O."/>
        </authorList>
    </citation>
    <scope>NUCLEOTIDE SEQUENCE [LARGE SCALE GENOMIC DNA]</scope>
    <source>
        <strain evidence="2">RSA_2_2004</strain>
    </source>
</reference>
<sequence length="362" mass="42148">MPSTLQVLATKVLALEHTENVHISTKYYYHILQCCGLWWHAAPIILCFIGSMQMLLQTPIFAEGILLITALLQAVQDNNYVLLQLFTVWGANINYGLFSIITEHTRDLCRKLRAKEMLAGNAVIQIIFTTLHGTTSTIMFLCHVLFTINPLLQNVYMGEMWMLFHWRMQNLSDLLLYIISITAILSIFWYGIPVQYILMDAIQYFYQRFIYFNVWRVSCALSFIIVYVLHTMYISEKVHMYIVEMLYLPCSIQDTNFSTIYYCFLLGANINQAMFTSVSNYIVFIIFFCIHLRAVAFTEGMALAKQKGYIAILEILSLHIIYTPNTEFSSKIQPVHITSLLQNFYPKNLFIFVRYKPGLYYP</sequence>
<keyword evidence="1" id="KW-0472">Membrane</keyword>
<dbReference type="EMBL" id="MN641877">
    <property type="protein sequence ID" value="QII89016.1"/>
    <property type="molecule type" value="Genomic_DNA"/>
</dbReference>
<organismHost>
    <name type="scientific">Phacochoerus aethiopicus</name>
    <name type="common">Warthog</name>
    <dbReference type="NCBI Taxonomy" id="85517"/>
</organismHost>
<keyword evidence="1" id="KW-1133">Transmembrane helix</keyword>
<organism evidence="2">
    <name type="scientific">African swine fever virus</name>
    <name type="common">ASFV</name>
    <dbReference type="NCBI Taxonomy" id="10497"/>
    <lineage>
        <taxon>Viruses</taxon>
        <taxon>Varidnaviria</taxon>
        <taxon>Bamfordvirae</taxon>
        <taxon>Nucleocytoviricota</taxon>
        <taxon>Pokkesviricetes</taxon>
        <taxon>Asfuvirales</taxon>
        <taxon>Asfarviridae</taxon>
        <taxon>Asfivirus</taxon>
        <taxon>Asfivirus haemorrhagiae</taxon>
    </lineage>
</organism>
<gene>
    <name evidence="2" type="primary">360_19R</name>
</gene>
<dbReference type="GO" id="GO:0042330">
    <property type="term" value="P:taxis"/>
    <property type="evidence" value="ECO:0007669"/>
    <property type="project" value="InterPro"/>
</dbReference>
<dbReference type="Pfam" id="PF01671">
    <property type="entry name" value="ASFV_360"/>
    <property type="match status" value="1"/>
</dbReference>
<name>A0A6G7KUF1_ASF</name>
<feature type="transmembrane region" description="Helical" evidence="1">
    <location>
        <begin position="278"/>
        <end position="297"/>
    </location>
</feature>
<protein>
    <submittedName>
        <fullName evidence="2">p360_19R</fullName>
    </submittedName>
</protein>
<feature type="transmembrane region" description="Helical" evidence="1">
    <location>
        <begin position="81"/>
        <end position="101"/>
    </location>
</feature>
<organismHost>
    <name type="scientific">Ornithodoros moubata</name>
    <name type="common">Soft tick</name>
    <name type="synonym">Argasid tick</name>
    <dbReference type="NCBI Taxonomy" id="6938"/>
</organismHost>
<feature type="transmembrane region" description="Helical" evidence="1">
    <location>
        <begin position="122"/>
        <end position="146"/>
    </location>
</feature>
<organismHost>
    <name type="scientific">Phacochoerus africanus</name>
    <name type="common">Warthog</name>
    <dbReference type="NCBI Taxonomy" id="41426"/>
</organismHost>
<organismHost>
    <name type="scientific">Ornithodoros</name>
    <name type="common">relapsing fever ticks</name>
    <dbReference type="NCBI Taxonomy" id="6937"/>
</organismHost>
<accession>A0A6G7KUF1</accession>
<organismHost>
    <name type="scientific">Sus scrofa</name>
    <name type="common">Pig</name>
    <dbReference type="NCBI Taxonomy" id="9823"/>
</organismHost>
<feature type="transmembrane region" description="Helical" evidence="1">
    <location>
        <begin position="210"/>
        <end position="230"/>
    </location>
</feature>
<proteinExistence type="predicted"/>
<evidence type="ECO:0000313" key="2">
    <source>
        <dbReference type="EMBL" id="QII89016.1"/>
    </source>
</evidence>
<evidence type="ECO:0000256" key="1">
    <source>
        <dbReference type="SAM" id="Phobius"/>
    </source>
</evidence>
<feature type="transmembrane region" description="Helical" evidence="1">
    <location>
        <begin position="174"/>
        <end position="198"/>
    </location>
</feature>
<keyword evidence="1" id="KW-0812">Transmembrane</keyword>
<organismHost>
    <name type="scientific">Potamochoerus larvatus</name>
    <name type="common">Bushpig</name>
    <dbReference type="NCBI Taxonomy" id="273792"/>
</organismHost>
<feature type="transmembrane region" description="Helical" evidence="1">
    <location>
        <begin position="27"/>
        <end position="49"/>
    </location>
</feature>